<evidence type="ECO:0000313" key="2">
    <source>
        <dbReference type="Proteomes" id="UP000000739"/>
    </source>
</evidence>
<protein>
    <recommendedName>
        <fullName evidence="3">DUF3187 family protein</fullName>
    </recommendedName>
</protein>
<gene>
    <name evidence="1" type="ordered locus">Dalk_0205</name>
</gene>
<sequence length="330" mass="37853">MDEQGPETSLESKQAVGVKLKPWAGPNVGYGLLRMPSQSPFQSLRLALLPRTPSTLDVHSWEFRLTQTLANTWVNEPNKYFMDYETLHSTASVSRRFHEILFEFSFEEQRMLNGMLDGFIKNFHDALNLDQDGRDKAAYGEVNVDVWTPDGREKINWEGGKGAFSQNIALVMQHNLTPGGKVWPAFSYSLSFRYDIWNAFDMERDFPVDMGVSFSLAKKMGRFHGYLVPGFFWYGSTAMETVEFERTQTSFLAGLEWNFHESASLLVQYLYSEGSCKNLWGFKEPSHEVTLGLKGRLTKRFAWEIGVLENIIAYDNSPDFGLHWGLTFRI</sequence>
<evidence type="ECO:0000313" key="1">
    <source>
        <dbReference type="EMBL" id="ACL01914.1"/>
    </source>
</evidence>
<dbReference type="KEGG" id="dal:Dalk_0205"/>
<evidence type="ECO:0008006" key="3">
    <source>
        <dbReference type="Google" id="ProtNLM"/>
    </source>
</evidence>
<dbReference type="eggNOG" id="ENOG5033K0J">
    <property type="taxonomic scope" value="Bacteria"/>
</dbReference>
<dbReference type="Proteomes" id="UP000000739">
    <property type="component" value="Chromosome"/>
</dbReference>
<dbReference type="TCDB" id="9.B.170.1.6">
    <property type="family name" value="the duf3187 putative porin (duf3187) family"/>
</dbReference>
<accession>B8FMP7</accession>
<dbReference type="AlphaFoldDB" id="B8FMP7"/>
<dbReference type="RefSeq" id="WP_012609354.1">
    <property type="nucleotide sequence ID" value="NC_011768.1"/>
</dbReference>
<dbReference type="EMBL" id="CP001322">
    <property type="protein sequence ID" value="ACL01914.1"/>
    <property type="molecule type" value="Genomic_DNA"/>
</dbReference>
<dbReference type="Pfam" id="PF11383">
    <property type="entry name" value="DUF3187"/>
    <property type="match status" value="1"/>
</dbReference>
<reference evidence="1 2" key="1">
    <citation type="journal article" date="2012" name="Environ. Microbiol.">
        <title>The genome sequence of Desulfatibacillum alkenivorans AK-01: a blueprint for anaerobic alkane oxidation.</title>
        <authorList>
            <person name="Callaghan A.V."/>
            <person name="Morris B.E."/>
            <person name="Pereira I.A."/>
            <person name="McInerney M.J."/>
            <person name="Austin R.N."/>
            <person name="Groves J.T."/>
            <person name="Kukor J.J."/>
            <person name="Suflita J.M."/>
            <person name="Young L.Y."/>
            <person name="Zylstra G.J."/>
            <person name="Wawrik B."/>
        </authorList>
    </citation>
    <scope>NUCLEOTIDE SEQUENCE [LARGE SCALE GENOMIC DNA]</scope>
    <source>
        <strain evidence="1 2">AK-01</strain>
    </source>
</reference>
<name>B8FMP7_DESAL</name>
<dbReference type="InterPro" id="IPR021523">
    <property type="entry name" value="DUF3187"/>
</dbReference>
<proteinExistence type="predicted"/>
<dbReference type="HOGENOM" id="CLU_841247_0_0_7"/>
<keyword evidence="2" id="KW-1185">Reference proteome</keyword>
<organism evidence="1 2">
    <name type="scientific">Desulfatibacillum aliphaticivorans</name>
    <dbReference type="NCBI Taxonomy" id="218208"/>
    <lineage>
        <taxon>Bacteria</taxon>
        <taxon>Pseudomonadati</taxon>
        <taxon>Thermodesulfobacteriota</taxon>
        <taxon>Desulfobacteria</taxon>
        <taxon>Desulfobacterales</taxon>
        <taxon>Desulfatibacillaceae</taxon>
        <taxon>Desulfatibacillum</taxon>
    </lineage>
</organism>